<reference evidence="4 5" key="1">
    <citation type="submission" date="2018-02" db="EMBL/GenBank/DDBJ databases">
        <title>The genomes of Aspergillus section Nigri reveals drivers in fungal speciation.</title>
        <authorList>
            <consortium name="DOE Joint Genome Institute"/>
            <person name="Vesth T.C."/>
            <person name="Nybo J."/>
            <person name="Theobald S."/>
            <person name="Brandl J."/>
            <person name="Frisvad J.C."/>
            <person name="Nielsen K.F."/>
            <person name="Lyhne E.K."/>
            <person name="Kogle M.E."/>
            <person name="Kuo A."/>
            <person name="Riley R."/>
            <person name="Clum A."/>
            <person name="Nolan M."/>
            <person name="Lipzen A."/>
            <person name="Salamov A."/>
            <person name="Henrissat B."/>
            <person name="Wiebenga A."/>
            <person name="De vries R.P."/>
            <person name="Grigoriev I.V."/>
            <person name="Mortensen U.H."/>
            <person name="Andersen M.R."/>
            <person name="Baker S.E."/>
        </authorList>
    </citation>
    <scope>NUCLEOTIDE SEQUENCE [LARGE SCALE GENOMIC DNA]</scope>
    <source>
        <strain evidence="4 5">CBS 101889</strain>
    </source>
</reference>
<dbReference type="Proteomes" id="UP000248961">
    <property type="component" value="Unassembled WGS sequence"/>
</dbReference>
<evidence type="ECO:0000313" key="4">
    <source>
        <dbReference type="EMBL" id="RAL16425.1"/>
    </source>
</evidence>
<dbReference type="OrthoDB" id="329835at2759"/>
<dbReference type="GeneID" id="37194351"/>
<keyword evidence="5" id="KW-1185">Reference proteome</keyword>
<protein>
    <recommendedName>
        <fullName evidence="3">Carrier domain-containing protein</fullName>
    </recommendedName>
</protein>
<dbReference type="STRING" id="1450537.A0A395I8Y9"/>
<dbReference type="Gene3D" id="1.10.1200.10">
    <property type="entry name" value="ACP-like"/>
    <property type="match status" value="1"/>
</dbReference>
<accession>A0A395I8Y9</accession>
<dbReference type="VEuPathDB" id="FungiDB:BO97DRAFT_133845"/>
<keyword evidence="2" id="KW-0597">Phosphoprotein</keyword>
<sequence length="134" mass="14825">MVLRDRPFDFIANTAGFQEKHLDSRTFRGINNGLLRQILYFSLLQLRSSSADTAAQVAATVEVVNKCFVRMLRLSEPMDPARPLAVYGIDSLAAVEVRNWIRNELGALVTTVDIMNAASLRASCEKIVSKLVVG</sequence>
<dbReference type="InterPro" id="IPR036736">
    <property type="entry name" value="ACP-like_sf"/>
</dbReference>
<dbReference type="Pfam" id="PF00550">
    <property type="entry name" value="PP-binding"/>
    <property type="match status" value="1"/>
</dbReference>
<evidence type="ECO:0000313" key="5">
    <source>
        <dbReference type="Proteomes" id="UP000248961"/>
    </source>
</evidence>
<dbReference type="InterPro" id="IPR009081">
    <property type="entry name" value="PP-bd_ACP"/>
</dbReference>
<dbReference type="AlphaFoldDB" id="A0A395I8Y9"/>
<dbReference type="SUPFAM" id="SSF47336">
    <property type="entry name" value="ACP-like"/>
    <property type="match status" value="1"/>
</dbReference>
<dbReference type="EMBL" id="KZ824269">
    <property type="protein sequence ID" value="RAL16425.1"/>
    <property type="molecule type" value="Genomic_DNA"/>
</dbReference>
<keyword evidence="1" id="KW-0596">Phosphopantetheine</keyword>
<dbReference type="InterPro" id="IPR020806">
    <property type="entry name" value="PKS_PP-bd"/>
</dbReference>
<organism evidence="4 5">
    <name type="scientific">Aspergillus homomorphus (strain CBS 101889)</name>
    <dbReference type="NCBI Taxonomy" id="1450537"/>
    <lineage>
        <taxon>Eukaryota</taxon>
        <taxon>Fungi</taxon>
        <taxon>Dikarya</taxon>
        <taxon>Ascomycota</taxon>
        <taxon>Pezizomycotina</taxon>
        <taxon>Eurotiomycetes</taxon>
        <taxon>Eurotiomycetidae</taxon>
        <taxon>Eurotiales</taxon>
        <taxon>Aspergillaceae</taxon>
        <taxon>Aspergillus</taxon>
        <taxon>Aspergillus subgen. Circumdati</taxon>
    </lineage>
</organism>
<dbReference type="PROSITE" id="PS50075">
    <property type="entry name" value="CARRIER"/>
    <property type="match status" value="1"/>
</dbReference>
<proteinExistence type="predicted"/>
<feature type="domain" description="Carrier" evidence="3">
    <location>
        <begin position="55"/>
        <end position="131"/>
    </location>
</feature>
<evidence type="ECO:0000259" key="3">
    <source>
        <dbReference type="PROSITE" id="PS50075"/>
    </source>
</evidence>
<dbReference type="SMART" id="SM00823">
    <property type="entry name" value="PKS_PP"/>
    <property type="match status" value="1"/>
</dbReference>
<evidence type="ECO:0000256" key="2">
    <source>
        <dbReference type="ARBA" id="ARBA00022553"/>
    </source>
</evidence>
<dbReference type="RefSeq" id="XP_025555579.1">
    <property type="nucleotide sequence ID" value="XM_025690062.1"/>
</dbReference>
<evidence type="ECO:0000256" key="1">
    <source>
        <dbReference type="ARBA" id="ARBA00022450"/>
    </source>
</evidence>
<name>A0A395I8Y9_ASPHC</name>
<dbReference type="GO" id="GO:0031177">
    <property type="term" value="F:phosphopantetheine binding"/>
    <property type="evidence" value="ECO:0007669"/>
    <property type="project" value="InterPro"/>
</dbReference>
<gene>
    <name evidence="4" type="ORF">BO97DRAFT_133845</name>
</gene>